<keyword evidence="1" id="KW-0378">Hydrolase</keyword>
<dbReference type="PANTHER" id="PTHR21660:SF1">
    <property type="entry name" value="ACYL-COENZYME A THIOESTERASE 13"/>
    <property type="match status" value="1"/>
</dbReference>
<evidence type="ECO:0000313" key="4">
    <source>
        <dbReference type="Proteomes" id="UP000288178"/>
    </source>
</evidence>
<protein>
    <submittedName>
        <fullName evidence="3">PaaI family thioesterase</fullName>
    </submittedName>
</protein>
<sequence length="143" mass="15102">MAETSEAWFWRMRRGEAPEPPVAGLLGQRFDVVDAAAGTLRMRFEAAATFLNPAGQVQGGMLGAMLDAATASIVDATLAPQEAVATLNLQLSFLRPAMAGELVAEARIVRRGRQVAFVEATLQQDGRAVATAQATCMIVGRSA</sequence>
<dbReference type="EMBL" id="SACT01000004">
    <property type="protein sequence ID" value="RVT50938.1"/>
    <property type="molecule type" value="Genomic_DNA"/>
</dbReference>
<dbReference type="InterPro" id="IPR039298">
    <property type="entry name" value="ACOT13"/>
</dbReference>
<proteinExistence type="predicted"/>
<organism evidence="3 4">
    <name type="scientific">Rubrivivax albus</name>
    <dbReference type="NCBI Taxonomy" id="2499835"/>
    <lineage>
        <taxon>Bacteria</taxon>
        <taxon>Pseudomonadati</taxon>
        <taxon>Pseudomonadota</taxon>
        <taxon>Betaproteobacteria</taxon>
        <taxon>Burkholderiales</taxon>
        <taxon>Sphaerotilaceae</taxon>
        <taxon>Rubrivivax</taxon>
    </lineage>
</organism>
<dbReference type="CDD" id="cd03443">
    <property type="entry name" value="PaaI_thioesterase"/>
    <property type="match status" value="1"/>
</dbReference>
<dbReference type="RefSeq" id="WP_128198964.1">
    <property type="nucleotide sequence ID" value="NZ_SACT01000004.1"/>
</dbReference>
<accession>A0A437JUN0</accession>
<dbReference type="SUPFAM" id="SSF54637">
    <property type="entry name" value="Thioesterase/thiol ester dehydrase-isomerase"/>
    <property type="match status" value="1"/>
</dbReference>
<dbReference type="InterPro" id="IPR029069">
    <property type="entry name" value="HotDog_dom_sf"/>
</dbReference>
<evidence type="ECO:0000256" key="1">
    <source>
        <dbReference type="ARBA" id="ARBA00022801"/>
    </source>
</evidence>
<evidence type="ECO:0000313" key="3">
    <source>
        <dbReference type="EMBL" id="RVT50938.1"/>
    </source>
</evidence>
<dbReference type="GO" id="GO:0047617">
    <property type="term" value="F:fatty acyl-CoA hydrolase activity"/>
    <property type="evidence" value="ECO:0007669"/>
    <property type="project" value="InterPro"/>
</dbReference>
<dbReference type="OrthoDB" id="9813282at2"/>
<dbReference type="InterPro" id="IPR003736">
    <property type="entry name" value="PAAI_dom"/>
</dbReference>
<name>A0A437JUN0_9BURK</name>
<dbReference type="InterPro" id="IPR049449">
    <property type="entry name" value="TesB_ACOT8-like_N"/>
</dbReference>
<dbReference type="NCBIfam" id="TIGR00369">
    <property type="entry name" value="unchar_dom_1"/>
    <property type="match status" value="1"/>
</dbReference>
<feature type="domain" description="Acyl-CoA thioesterase-like N-terminal HotDog" evidence="2">
    <location>
        <begin position="57"/>
        <end position="137"/>
    </location>
</feature>
<evidence type="ECO:0000259" key="2">
    <source>
        <dbReference type="Pfam" id="PF13622"/>
    </source>
</evidence>
<gene>
    <name evidence="3" type="ORF">ENE75_14155</name>
</gene>
<dbReference type="Gene3D" id="3.10.129.10">
    <property type="entry name" value="Hotdog Thioesterase"/>
    <property type="match status" value="1"/>
</dbReference>
<dbReference type="Pfam" id="PF13622">
    <property type="entry name" value="4HBT_3"/>
    <property type="match status" value="1"/>
</dbReference>
<dbReference type="AlphaFoldDB" id="A0A437JUN0"/>
<comment type="caution">
    <text evidence="3">The sequence shown here is derived from an EMBL/GenBank/DDBJ whole genome shotgun (WGS) entry which is preliminary data.</text>
</comment>
<reference evidence="3 4" key="1">
    <citation type="submission" date="2019-01" db="EMBL/GenBank/DDBJ databases">
        <authorList>
            <person name="Chen W.-M."/>
        </authorList>
    </citation>
    <scope>NUCLEOTIDE SEQUENCE [LARGE SCALE GENOMIC DNA]</scope>
    <source>
        <strain evidence="3 4">ICH-3</strain>
    </source>
</reference>
<dbReference type="PANTHER" id="PTHR21660">
    <property type="entry name" value="THIOESTERASE SUPERFAMILY MEMBER-RELATED"/>
    <property type="match status" value="1"/>
</dbReference>
<dbReference type="Proteomes" id="UP000288178">
    <property type="component" value="Unassembled WGS sequence"/>
</dbReference>
<keyword evidence="4" id="KW-1185">Reference proteome</keyword>